<protein>
    <submittedName>
        <fullName evidence="2">DUF3810 domain-containing protein</fullName>
    </submittedName>
</protein>
<evidence type="ECO:0000313" key="2">
    <source>
        <dbReference type="EMBL" id="RPD90761.1"/>
    </source>
</evidence>
<dbReference type="RefSeq" id="WP_123899312.1">
    <property type="nucleotide sequence ID" value="NZ_RPFJ01000098.1"/>
</dbReference>
<feature type="transmembrane region" description="Helical" evidence="1">
    <location>
        <begin position="50"/>
        <end position="72"/>
    </location>
</feature>
<evidence type="ECO:0000256" key="1">
    <source>
        <dbReference type="SAM" id="Phobius"/>
    </source>
</evidence>
<accession>A0A3N4N3S8</accession>
<dbReference type="Pfam" id="PF12725">
    <property type="entry name" value="DUF3810"/>
    <property type="match status" value="1"/>
</dbReference>
<gene>
    <name evidence="2" type="ORF">EGM88_15535</name>
</gene>
<reference evidence="2 3" key="1">
    <citation type="submission" date="2018-11" db="EMBL/GenBank/DDBJ databases">
        <title>Aureibaculum marinum gen. nov., sp. nov., a member of the family Flavobacteriaceae isolated from the Bohai Sea.</title>
        <authorList>
            <person name="Ji X."/>
        </authorList>
    </citation>
    <scope>NUCLEOTIDE SEQUENCE [LARGE SCALE GENOMIC DNA]</scope>
    <source>
        <strain evidence="2 3">BH-SD17</strain>
    </source>
</reference>
<dbReference type="OrthoDB" id="1048788at2"/>
<comment type="caution">
    <text evidence="2">The sequence shown here is derived from an EMBL/GenBank/DDBJ whole genome shotgun (WGS) entry which is preliminary data.</text>
</comment>
<dbReference type="EMBL" id="RPFJ01000098">
    <property type="protein sequence ID" value="RPD90761.1"/>
    <property type="molecule type" value="Genomic_DNA"/>
</dbReference>
<keyword evidence="1" id="KW-0812">Transmembrane</keyword>
<keyword evidence="3" id="KW-1185">Reference proteome</keyword>
<keyword evidence="1" id="KW-1133">Transmembrane helix</keyword>
<organism evidence="2 3">
    <name type="scientific">Aureibaculum marinum</name>
    <dbReference type="NCBI Taxonomy" id="2487930"/>
    <lineage>
        <taxon>Bacteria</taxon>
        <taxon>Pseudomonadati</taxon>
        <taxon>Bacteroidota</taxon>
        <taxon>Flavobacteriia</taxon>
        <taxon>Flavobacteriales</taxon>
        <taxon>Flavobacteriaceae</taxon>
        <taxon>Aureibaculum</taxon>
    </lineage>
</organism>
<sequence length="360" mass="42034">MKKLTQYQILSLFLLVQILLIKLISFFPEVVERFYSTGLYPIISRFFRMVFGWIPFSIGDILYFFIGLTLLISIIRWIKDKFKNTISKIFKLGAYLSVFYFFFHFFWGLNYYRNSLYINLKLEKKSYTVEQLSNLTQKILTQLKQIHVKLVANDSLAVIVPYSKNEILDKTQLAYDALAKDYPQFKYNTVSLKNSIFSVPLSYMGFSGYLNPLSGEAQVNNNVPKIDLPSISCHEVAHQLGIGFENEANFIGFLAATSSEDLYFQYSANLKALRYCISGLYFFDQTKANEFIEQIPKGILKNSKESETFWLSYKNKLEPFFKLFYDSYLKANQQKEGMLTYSKMVDLLIAYDLEYGIYKN</sequence>
<keyword evidence="1" id="KW-0472">Membrane</keyword>
<dbReference type="AlphaFoldDB" id="A0A3N4N3S8"/>
<name>A0A3N4N3S8_9FLAO</name>
<evidence type="ECO:0000313" key="3">
    <source>
        <dbReference type="Proteomes" id="UP000270856"/>
    </source>
</evidence>
<feature type="transmembrane region" description="Helical" evidence="1">
    <location>
        <begin position="92"/>
        <end position="112"/>
    </location>
</feature>
<proteinExistence type="predicted"/>
<dbReference type="InterPro" id="IPR024294">
    <property type="entry name" value="DUF3810"/>
</dbReference>
<dbReference type="Proteomes" id="UP000270856">
    <property type="component" value="Unassembled WGS sequence"/>
</dbReference>